<name>A0ACD5HLZ6_9PROT</name>
<organism evidence="1 2">
    <name type="scientific">Acidithiobacillus montserratensis</name>
    <dbReference type="NCBI Taxonomy" id="2729135"/>
    <lineage>
        <taxon>Bacteria</taxon>
        <taxon>Pseudomonadati</taxon>
        <taxon>Pseudomonadota</taxon>
        <taxon>Acidithiobacillia</taxon>
        <taxon>Acidithiobacillales</taxon>
        <taxon>Acidithiobacillaceae</taxon>
        <taxon>Acidithiobacillus</taxon>
    </lineage>
</organism>
<dbReference type="Proteomes" id="UP001195965">
    <property type="component" value="Chromosome"/>
</dbReference>
<sequence>MHNPAHPGEVLREYLPEDMSVTDAAKALNVTRQALSALLNGRSGVSADMALRLEAALGVEAGFWLRMQVAYDLWEARQRGVAKGVRHIAA</sequence>
<reference evidence="1 2" key="1">
    <citation type="journal article" date="2021" name="ISME J.">
        <title>Genomic evolution of the class Acidithiobacillia: deep-branching Proteobacteria living in extreme acidic conditions.</title>
        <authorList>
            <person name="Moya-Beltran A."/>
            <person name="Beard S."/>
            <person name="Rojas-Villalobos C."/>
            <person name="Issotta F."/>
            <person name="Gallardo Y."/>
            <person name="Ulloa R."/>
            <person name="Giaveno A."/>
            <person name="Degli Esposti M."/>
            <person name="Johnson D.B."/>
            <person name="Quatrini R."/>
        </authorList>
    </citation>
    <scope>NUCLEOTIDE SEQUENCE [LARGE SCALE GENOMIC DNA]</scope>
    <source>
        <strain evidence="1 2">GG1-14</strain>
    </source>
</reference>
<accession>A0ACD5HLZ6</accession>
<evidence type="ECO:0000313" key="1">
    <source>
        <dbReference type="EMBL" id="XRI74971.1"/>
    </source>
</evidence>
<gene>
    <name evidence="1" type="ORF">HHS34_004350</name>
</gene>
<keyword evidence="2" id="KW-1185">Reference proteome</keyword>
<dbReference type="EMBL" id="CP127526">
    <property type="protein sequence ID" value="XRI74971.1"/>
    <property type="molecule type" value="Genomic_DNA"/>
</dbReference>
<protein>
    <submittedName>
        <fullName evidence="1">HigA family addiction module antitoxin</fullName>
    </submittedName>
</protein>
<evidence type="ECO:0000313" key="2">
    <source>
        <dbReference type="Proteomes" id="UP001195965"/>
    </source>
</evidence>
<proteinExistence type="predicted"/>